<dbReference type="InterPro" id="IPR001650">
    <property type="entry name" value="Helicase_C-like"/>
</dbReference>
<dbReference type="InterPro" id="IPR004589">
    <property type="entry name" value="DNA_helicase_ATP-dep_RecQ"/>
</dbReference>
<comment type="caution">
    <text evidence="7">The sequence shown here is derived from an EMBL/GenBank/DDBJ whole genome shotgun (WGS) entry which is preliminary data.</text>
</comment>
<dbReference type="NCBIfam" id="TIGR00614">
    <property type="entry name" value="recQ_fam"/>
    <property type="match status" value="1"/>
</dbReference>
<reference evidence="7" key="1">
    <citation type="journal article" date="2014" name="Int. J. Syst. Evol. Microbiol.">
        <title>Complete genome sequence of Corynebacterium casei LMG S-19264T (=DSM 44701T), isolated from a smear-ripened cheese.</title>
        <authorList>
            <consortium name="US DOE Joint Genome Institute (JGI-PGF)"/>
            <person name="Walter F."/>
            <person name="Albersmeier A."/>
            <person name="Kalinowski J."/>
            <person name="Ruckert C."/>
        </authorList>
    </citation>
    <scope>NUCLEOTIDE SEQUENCE</scope>
    <source>
        <strain evidence="7">CGMCC 1.15371</strain>
    </source>
</reference>
<dbReference type="GO" id="GO:0043590">
    <property type="term" value="C:bacterial nucleoid"/>
    <property type="evidence" value="ECO:0007669"/>
    <property type="project" value="TreeGrafter"/>
</dbReference>
<dbReference type="Gene3D" id="3.40.50.300">
    <property type="entry name" value="P-loop containing nucleotide triphosphate hydrolases"/>
    <property type="match status" value="2"/>
</dbReference>
<keyword evidence="3 7" id="KW-0347">Helicase</keyword>
<dbReference type="Proteomes" id="UP000628775">
    <property type="component" value="Unassembled WGS sequence"/>
</dbReference>
<evidence type="ECO:0000256" key="4">
    <source>
        <dbReference type="ARBA" id="ARBA00022840"/>
    </source>
</evidence>
<protein>
    <submittedName>
        <fullName evidence="7">Putative ATP-dependent DNA helicase RecS</fullName>
    </submittedName>
</protein>
<keyword evidence="1" id="KW-0547">Nucleotide-binding</keyword>
<dbReference type="GO" id="GO:0009378">
    <property type="term" value="F:four-way junction helicase activity"/>
    <property type="evidence" value="ECO:0007669"/>
    <property type="project" value="TreeGrafter"/>
</dbReference>
<dbReference type="InterPro" id="IPR027417">
    <property type="entry name" value="P-loop_NTPase"/>
</dbReference>
<dbReference type="PANTHER" id="PTHR13710:SF84">
    <property type="entry name" value="ATP-DEPENDENT DNA HELICASE RECS-RELATED"/>
    <property type="match status" value="1"/>
</dbReference>
<evidence type="ECO:0000259" key="6">
    <source>
        <dbReference type="PROSITE" id="PS51194"/>
    </source>
</evidence>
<dbReference type="EMBL" id="BMIR01000006">
    <property type="protein sequence ID" value="GGE38465.1"/>
    <property type="molecule type" value="Genomic_DNA"/>
</dbReference>
<dbReference type="PROSITE" id="PS51194">
    <property type="entry name" value="HELICASE_CTER"/>
    <property type="match status" value="1"/>
</dbReference>
<evidence type="ECO:0000256" key="3">
    <source>
        <dbReference type="ARBA" id="ARBA00022806"/>
    </source>
</evidence>
<keyword evidence="2" id="KW-0378">Hydrolase</keyword>
<gene>
    <name evidence="7" type="primary">recS</name>
    <name evidence="7" type="ORF">GCM10011391_16600</name>
</gene>
<proteinExistence type="predicted"/>
<dbReference type="GO" id="GO:0006281">
    <property type="term" value="P:DNA repair"/>
    <property type="evidence" value="ECO:0007669"/>
    <property type="project" value="TreeGrafter"/>
</dbReference>
<keyword evidence="8" id="KW-1185">Reference proteome</keyword>
<sequence length="498" mass="57563">MLEDQLRRYFGFTTFRPGQREVITDVVARHDVFAMLPTGSGKSLCYLLAGYQLQGLVVIVSPLLSLMEDQVQHIRLYGEKRVAALNSFLPYEERQSVLQQLKALRFLFVSPEMLQSRQLLERLQEVNVVLFTVDEAHCVSQWGYEFRPDYLKLADVRRQLGAPPCLALTATADQRVREDIIDKLKMSDCHQHIYSVDRKNIALKVEAVQGTLEKQDRLIELVSMLQGPGIIYFSTREWTEEGAALIHQYTDLRVAAYHGGMANEERRLIQNQFLNDEIDVVCCTNAFGMGVDKPNVRYVIHFHYPKHMNAYLQEIGRAGRDGRPSLAVVLYTESDHELPLYILQKEYPTEKQLEQVIAQYIKGQDKELVATIALDVGCSETAARFLQEHISWWAPEMDSQALKQRLLQRIQERIALKTKALWELQQWLKKDSCRRARLLTLYDERLETSPKCCCDHCGLQLADFSRQKTIPVSEVVMPWERRLRLLLDQKEGSYGKKD</sequence>
<name>A0A8J2YGE0_9BACL</name>
<dbReference type="SUPFAM" id="SSF52540">
    <property type="entry name" value="P-loop containing nucleoside triphosphate hydrolases"/>
    <property type="match status" value="1"/>
</dbReference>
<dbReference type="SMART" id="SM00490">
    <property type="entry name" value="HELICc"/>
    <property type="match status" value="1"/>
</dbReference>
<evidence type="ECO:0000259" key="5">
    <source>
        <dbReference type="PROSITE" id="PS51192"/>
    </source>
</evidence>
<dbReference type="PANTHER" id="PTHR13710">
    <property type="entry name" value="DNA HELICASE RECQ FAMILY MEMBER"/>
    <property type="match status" value="1"/>
</dbReference>
<dbReference type="AlphaFoldDB" id="A0A8J2YGE0"/>
<dbReference type="GO" id="GO:0005524">
    <property type="term" value="F:ATP binding"/>
    <property type="evidence" value="ECO:0007669"/>
    <property type="project" value="UniProtKB-KW"/>
</dbReference>
<dbReference type="RefSeq" id="WP_188692022.1">
    <property type="nucleotide sequence ID" value="NZ_BMIR01000006.1"/>
</dbReference>
<keyword evidence="4" id="KW-0067">ATP-binding</keyword>
<evidence type="ECO:0000313" key="7">
    <source>
        <dbReference type="EMBL" id="GGE38465.1"/>
    </source>
</evidence>
<dbReference type="GO" id="GO:0016787">
    <property type="term" value="F:hydrolase activity"/>
    <property type="evidence" value="ECO:0007669"/>
    <property type="project" value="UniProtKB-KW"/>
</dbReference>
<dbReference type="GO" id="GO:0030894">
    <property type="term" value="C:replisome"/>
    <property type="evidence" value="ECO:0007669"/>
    <property type="project" value="TreeGrafter"/>
</dbReference>
<evidence type="ECO:0000256" key="1">
    <source>
        <dbReference type="ARBA" id="ARBA00022741"/>
    </source>
</evidence>
<dbReference type="CDD" id="cd17920">
    <property type="entry name" value="DEXHc_RecQ"/>
    <property type="match status" value="1"/>
</dbReference>
<feature type="domain" description="Helicase ATP-binding" evidence="5">
    <location>
        <begin position="23"/>
        <end position="190"/>
    </location>
</feature>
<dbReference type="InterPro" id="IPR011545">
    <property type="entry name" value="DEAD/DEAH_box_helicase_dom"/>
</dbReference>
<dbReference type="Pfam" id="PF00270">
    <property type="entry name" value="DEAD"/>
    <property type="match status" value="1"/>
</dbReference>
<dbReference type="GO" id="GO:0043138">
    <property type="term" value="F:3'-5' DNA helicase activity"/>
    <property type="evidence" value="ECO:0007669"/>
    <property type="project" value="TreeGrafter"/>
</dbReference>
<dbReference type="Pfam" id="PF00271">
    <property type="entry name" value="Helicase_C"/>
    <property type="match status" value="1"/>
</dbReference>
<dbReference type="SMART" id="SM00487">
    <property type="entry name" value="DEXDc"/>
    <property type="match status" value="1"/>
</dbReference>
<dbReference type="GO" id="GO:0006310">
    <property type="term" value="P:DNA recombination"/>
    <property type="evidence" value="ECO:0007669"/>
    <property type="project" value="InterPro"/>
</dbReference>
<dbReference type="FunFam" id="3.40.50.300:FF:001389">
    <property type="entry name" value="ATP-dependent DNA helicase RecQ"/>
    <property type="match status" value="1"/>
</dbReference>
<evidence type="ECO:0000313" key="8">
    <source>
        <dbReference type="Proteomes" id="UP000628775"/>
    </source>
</evidence>
<organism evidence="7 8">
    <name type="scientific">Pullulanibacillus camelliae</name>
    <dbReference type="NCBI Taxonomy" id="1707096"/>
    <lineage>
        <taxon>Bacteria</taxon>
        <taxon>Bacillati</taxon>
        <taxon>Bacillota</taxon>
        <taxon>Bacilli</taxon>
        <taxon>Bacillales</taxon>
        <taxon>Sporolactobacillaceae</taxon>
        <taxon>Pullulanibacillus</taxon>
    </lineage>
</organism>
<reference evidence="7" key="2">
    <citation type="submission" date="2020-09" db="EMBL/GenBank/DDBJ databases">
        <authorList>
            <person name="Sun Q."/>
            <person name="Zhou Y."/>
        </authorList>
    </citation>
    <scope>NUCLEOTIDE SEQUENCE</scope>
    <source>
        <strain evidence="7">CGMCC 1.15371</strain>
    </source>
</reference>
<dbReference type="GO" id="GO:0005737">
    <property type="term" value="C:cytoplasm"/>
    <property type="evidence" value="ECO:0007669"/>
    <property type="project" value="TreeGrafter"/>
</dbReference>
<dbReference type="PROSITE" id="PS51192">
    <property type="entry name" value="HELICASE_ATP_BIND_1"/>
    <property type="match status" value="1"/>
</dbReference>
<evidence type="ECO:0000256" key="2">
    <source>
        <dbReference type="ARBA" id="ARBA00022801"/>
    </source>
</evidence>
<dbReference type="InterPro" id="IPR014001">
    <property type="entry name" value="Helicase_ATP-bd"/>
</dbReference>
<accession>A0A8J2YGE0</accession>
<dbReference type="GO" id="GO:0003676">
    <property type="term" value="F:nucleic acid binding"/>
    <property type="evidence" value="ECO:0007669"/>
    <property type="project" value="InterPro"/>
</dbReference>
<feature type="domain" description="Helicase C-terminal" evidence="6">
    <location>
        <begin position="217"/>
        <end position="369"/>
    </location>
</feature>